<dbReference type="PANTHER" id="PTHR46066:SF2">
    <property type="entry name" value="CHITINASE DOMAIN-CONTAINING PROTEIN 1"/>
    <property type="match status" value="1"/>
</dbReference>
<reference evidence="3" key="1">
    <citation type="submission" date="2020-06" db="EMBL/GenBank/DDBJ databases">
        <title>Legume-microbial interactions unlock mineral nutrients during tropical forest succession.</title>
        <authorList>
            <person name="Epihov D.Z."/>
        </authorList>
    </citation>
    <scope>NUCLEOTIDE SEQUENCE [LARGE SCALE GENOMIC DNA]</scope>
    <source>
        <strain evidence="3">Pan2503</strain>
    </source>
</reference>
<dbReference type="Proteomes" id="UP000567293">
    <property type="component" value="Unassembled WGS sequence"/>
</dbReference>
<evidence type="ECO:0000259" key="2">
    <source>
        <dbReference type="Pfam" id="PF00704"/>
    </source>
</evidence>
<feature type="non-terminal residue" evidence="3">
    <location>
        <position position="511"/>
    </location>
</feature>
<sequence>MKERGPIFYDAERVRWRRTRRVLEISGALLTVLLAYFFITIAVSVDLPAGLLPDTKLGYHALKTKKKTQPVREGRRRRVASIGTVPASYDPVRAAFFVSWDPNSLASLKKHYREIDLLLPEQLHAVSEDGALTVVDYEHGQNRVKASPSEAVSLLKQDELHQWMKSLNPPVELPMMALLNNYDGVHWRIDDMVKLLENPRSRQRLVHDGVEFAVESHEAGIVVDFEEVPDTSQAHYREFAEELGPALHAVGLKLMLALPARDDAYDYGFFAKQCDAIVLFNFDEHWQTSPPGPIASQDWYVENLRQIGEVVPPTKLIVAVASYAYDWSEDAQKTHEAAQNLSIQEALLHAFESEAQVVGNAPADPLHGIVEFDSHSLNPHYSYDDEHNHVHQVWMLDAVTAYNELRASERMGVRGTALWRLGSADTSLWPIWDATRPNDAIRQKIEDLPPGPDLILEGYGDVWHFLDTPKRGSRSVTYDSSSDLITSERYDSYPLSYHIDQIGAADKKLAI</sequence>
<feature type="domain" description="GH18" evidence="2">
    <location>
        <begin position="194"/>
        <end position="422"/>
    </location>
</feature>
<name>A0A7V8NLF0_9BACT</name>
<dbReference type="SUPFAM" id="SSF51445">
    <property type="entry name" value="(Trans)glycosidases"/>
    <property type="match status" value="1"/>
</dbReference>
<evidence type="ECO:0000313" key="4">
    <source>
        <dbReference type="Proteomes" id="UP000567293"/>
    </source>
</evidence>
<dbReference type="Gene3D" id="3.10.50.10">
    <property type="match status" value="1"/>
</dbReference>
<dbReference type="AlphaFoldDB" id="A0A7V8NLF0"/>
<dbReference type="Pfam" id="PF00704">
    <property type="entry name" value="Glyco_hydro_18"/>
    <property type="match status" value="1"/>
</dbReference>
<dbReference type="GO" id="GO:0005975">
    <property type="term" value="P:carbohydrate metabolic process"/>
    <property type="evidence" value="ECO:0007669"/>
    <property type="project" value="InterPro"/>
</dbReference>
<keyword evidence="1" id="KW-0472">Membrane</keyword>
<comment type="caution">
    <text evidence="3">The sequence shown here is derived from an EMBL/GenBank/DDBJ whole genome shotgun (WGS) entry which is preliminary data.</text>
</comment>
<protein>
    <recommendedName>
        <fullName evidence="2">GH18 domain-containing protein</fullName>
    </recommendedName>
</protein>
<dbReference type="InterPro" id="IPR017853">
    <property type="entry name" value="GH"/>
</dbReference>
<dbReference type="InterPro" id="IPR029070">
    <property type="entry name" value="Chitinase_insertion_sf"/>
</dbReference>
<dbReference type="Gene3D" id="3.20.20.80">
    <property type="entry name" value="Glycosidases"/>
    <property type="match status" value="1"/>
</dbReference>
<keyword evidence="4" id="KW-1185">Reference proteome</keyword>
<dbReference type="PANTHER" id="PTHR46066">
    <property type="entry name" value="CHITINASE DOMAIN-CONTAINING PROTEIN 1 FAMILY MEMBER"/>
    <property type="match status" value="1"/>
</dbReference>
<keyword evidence="1" id="KW-0812">Transmembrane</keyword>
<feature type="transmembrane region" description="Helical" evidence="1">
    <location>
        <begin position="21"/>
        <end position="43"/>
    </location>
</feature>
<proteinExistence type="predicted"/>
<keyword evidence="1" id="KW-1133">Transmembrane helix</keyword>
<evidence type="ECO:0000256" key="1">
    <source>
        <dbReference type="SAM" id="Phobius"/>
    </source>
</evidence>
<gene>
    <name evidence="3" type="ORF">HRJ53_00625</name>
</gene>
<evidence type="ECO:0000313" key="3">
    <source>
        <dbReference type="EMBL" id="MBA0083478.1"/>
    </source>
</evidence>
<dbReference type="InterPro" id="IPR001223">
    <property type="entry name" value="Glyco_hydro18_cat"/>
</dbReference>
<organism evidence="3 4">
    <name type="scientific">Candidatus Acidiferrum panamense</name>
    <dbReference type="NCBI Taxonomy" id="2741543"/>
    <lineage>
        <taxon>Bacteria</taxon>
        <taxon>Pseudomonadati</taxon>
        <taxon>Acidobacteriota</taxon>
        <taxon>Terriglobia</taxon>
        <taxon>Candidatus Acidiferrales</taxon>
        <taxon>Candidatus Acidiferrum</taxon>
    </lineage>
</organism>
<accession>A0A7V8NLF0</accession>
<dbReference type="EMBL" id="JACDQQ010000064">
    <property type="protein sequence ID" value="MBA0083478.1"/>
    <property type="molecule type" value="Genomic_DNA"/>
</dbReference>